<feature type="coiled-coil region" evidence="4">
    <location>
        <begin position="469"/>
        <end position="503"/>
    </location>
</feature>
<feature type="region of interest" description="Disordered" evidence="5">
    <location>
        <begin position="532"/>
        <end position="552"/>
    </location>
</feature>
<protein>
    <submittedName>
        <fullName evidence="7">Centrosomal protein of 63 kDa-like</fullName>
    </submittedName>
</protein>
<feature type="domain" description="CEP63/Deup1 N-terminal" evidence="6">
    <location>
        <begin position="107"/>
        <end position="374"/>
    </location>
</feature>
<dbReference type="EMBL" id="JAHFZB010000009">
    <property type="protein sequence ID" value="KAK6485977.1"/>
    <property type="molecule type" value="Genomic_DNA"/>
</dbReference>
<feature type="compositionally biased region" description="Basic and acidic residues" evidence="5">
    <location>
        <begin position="536"/>
        <end position="552"/>
    </location>
</feature>
<evidence type="ECO:0000256" key="3">
    <source>
        <dbReference type="ARBA" id="ARBA00023054"/>
    </source>
</evidence>
<evidence type="ECO:0000259" key="6">
    <source>
        <dbReference type="Pfam" id="PF17045"/>
    </source>
</evidence>
<proteinExistence type="predicted"/>
<feature type="compositionally biased region" description="Polar residues" evidence="5">
    <location>
        <begin position="686"/>
        <end position="705"/>
    </location>
</feature>
<dbReference type="InterPro" id="IPR031470">
    <property type="entry name" value="CEP63/Deup1_N"/>
</dbReference>
<dbReference type="Pfam" id="PF17045">
    <property type="entry name" value="CEP63"/>
    <property type="match status" value="1"/>
</dbReference>
<keyword evidence="3 4" id="KW-0175">Coiled coil</keyword>
<organism evidence="7 8">
    <name type="scientific">Huso huso</name>
    <name type="common">Beluga</name>
    <name type="synonym">Acipenser huso</name>
    <dbReference type="NCBI Taxonomy" id="61971"/>
    <lineage>
        <taxon>Eukaryota</taxon>
        <taxon>Metazoa</taxon>
        <taxon>Chordata</taxon>
        <taxon>Craniata</taxon>
        <taxon>Vertebrata</taxon>
        <taxon>Euteleostomi</taxon>
        <taxon>Actinopterygii</taxon>
        <taxon>Chondrostei</taxon>
        <taxon>Acipenseriformes</taxon>
        <taxon>Acipenseridae</taxon>
        <taxon>Huso</taxon>
    </lineage>
</organism>
<evidence type="ECO:0000256" key="4">
    <source>
        <dbReference type="SAM" id="Coils"/>
    </source>
</evidence>
<feature type="region of interest" description="Disordered" evidence="5">
    <location>
        <begin position="678"/>
        <end position="712"/>
    </location>
</feature>
<sequence>LNGGVADSYLAYTTLHQKSLANSTLQLLSQMLSWIEMWRLCSSGSESLHDAKEYLARTLLTKTCPNDYSVAWIAGIRQPRQAVYCSSSDMDPLVEGVAQRDLQGIIPCEAELQELMHQIDIMVSHKRCEWERQRQTLEARLEVREQELLNTRYSFDSKNQEVGRLHHLLEEMDKSNKATVQKYEEQLNGLQSELGKLKSSYKKLQRHHIRQVRETSKEEEDSLFETSKLNRKLEEFRAKAKEWEKQRAVYQTELTSLESHRRSLADKCELFQQTCLNYQSQLSNRVALQEEAEQKRQCEVRQLRSELETAQKTLLSSEVTIDQLRNDVQELTSRSREHLEETQRLLQDLRQSHTQRQKMEEELSELRQELHTRDDLLKAADLEEKQLRREGAKLSERLTKQVSAIRMEEQSSKNMMATEMLNLKVDLESTCQQLQASQNKEQIFRAEMTRLQSGLEASHSHCMQLKDCLRRTEKEVHRLKAVEEDKNNDIIKLRDRVLQLEELHRLQTGGLQAELTNLAAKLEQREFALQTAVERTSSHENELKQSKGKPTDDQVAKIQLEVLNLENKHLKELIATMEAKTDMQTLGNSLNELWGNIPATSYAEKKNKTLQKDQVLLQAELDTPSLATQGKHSVEQGAMERREQEDREYTGHQQENENERKIATSLKSKLNQESILRKDEGEIGSIPTSSATALDSNSRHSQTCRPTDRPSRDLAMKESILCERQSPAVGVPRLHGNSFIDEELPDVYMLGNPLGSLESEEEFMLLSPCRSSTAAEWFLQEEEKQSKELERLFDIYVAKLNSDTQQALQKHAVPKLS</sequence>
<evidence type="ECO:0000256" key="2">
    <source>
        <dbReference type="ARBA" id="ARBA00022490"/>
    </source>
</evidence>
<feature type="non-terminal residue" evidence="7">
    <location>
        <position position="1"/>
    </location>
</feature>
<dbReference type="PANTHER" id="PTHR18875:SF3">
    <property type="entry name" value="CENTROSOMAL PROTEIN OF 63 KDA"/>
    <property type="match status" value="1"/>
</dbReference>
<comment type="subcellular location">
    <subcellularLocation>
        <location evidence="1">Cytoplasm</location>
    </subcellularLocation>
</comment>
<evidence type="ECO:0000313" key="8">
    <source>
        <dbReference type="Proteomes" id="UP001369086"/>
    </source>
</evidence>
<reference evidence="7 8" key="1">
    <citation type="submission" date="2021-05" db="EMBL/GenBank/DDBJ databases">
        <authorList>
            <person name="Zahm M."/>
            <person name="Klopp C."/>
            <person name="Cabau C."/>
            <person name="Kuhl H."/>
            <person name="Suciu R."/>
            <person name="Ciorpac M."/>
            <person name="Holostenco D."/>
            <person name="Gessner J."/>
            <person name="Wuertz S."/>
            <person name="Hohne C."/>
            <person name="Stock M."/>
            <person name="Gislard M."/>
            <person name="Lluch J."/>
            <person name="Milhes M."/>
            <person name="Lampietro C."/>
            <person name="Lopez Roques C."/>
            <person name="Donnadieu C."/>
            <person name="Du K."/>
            <person name="Schartl M."/>
            <person name="Guiguen Y."/>
        </authorList>
    </citation>
    <scope>NUCLEOTIDE SEQUENCE [LARGE SCALE GENOMIC DNA]</scope>
    <source>
        <strain evidence="7">Hh-F2</strain>
        <tissue evidence="7">Blood</tissue>
    </source>
</reference>
<keyword evidence="2" id="KW-0963">Cytoplasm</keyword>
<gene>
    <name evidence="7" type="ORF">HHUSO_G11901</name>
</gene>
<keyword evidence="8" id="KW-1185">Reference proteome</keyword>
<feature type="region of interest" description="Disordered" evidence="5">
    <location>
        <begin position="622"/>
        <end position="660"/>
    </location>
</feature>
<evidence type="ECO:0000256" key="1">
    <source>
        <dbReference type="ARBA" id="ARBA00004496"/>
    </source>
</evidence>
<dbReference type="PANTHER" id="PTHR18875">
    <property type="entry name" value="SARCOMA ANTIGEN NY-SAR-24/CYTOSKELETAL PROTEIN SOJO"/>
    <property type="match status" value="1"/>
</dbReference>
<feature type="coiled-coil region" evidence="4">
    <location>
        <begin position="180"/>
        <end position="260"/>
    </location>
</feature>
<comment type="caution">
    <text evidence="7">The sequence shown here is derived from an EMBL/GenBank/DDBJ whole genome shotgun (WGS) entry which is preliminary data.</text>
</comment>
<feature type="coiled-coil region" evidence="4">
    <location>
        <begin position="293"/>
        <end position="397"/>
    </location>
</feature>
<dbReference type="Proteomes" id="UP001369086">
    <property type="component" value="Unassembled WGS sequence"/>
</dbReference>
<evidence type="ECO:0000313" key="7">
    <source>
        <dbReference type="EMBL" id="KAK6485977.1"/>
    </source>
</evidence>
<feature type="compositionally biased region" description="Basic and acidic residues" evidence="5">
    <location>
        <begin position="632"/>
        <end position="660"/>
    </location>
</feature>
<evidence type="ECO:0000256" key="5">
    <source>
        <dbReference type="SAM" id="MobiDB-lite"/>
    </source>
</evidence>
<accession>A0ABR0ZMD8</accession>
<name>A0ABR0ZMD8_HUSHU</name>